<feature type="compositionally biased region" description="Polar residues" evidence="1">
    <location>
        <begin position="572"/>
        <end position="581"/>
    </location>
</feature>
<proteinExistence type="predicted"/>
<organism evidence="2 3">
    <name type="scientific">Tetrahymena thermophila (strain SB210)</name>
    <dbReference type="NCBI Taxonomy" id="312017"/>
    <lineage>
        <taxon>Eukaryota</taxon>
        <taxon>Sar</taxon>
        <taxon>Alveolata</taxon>
        <taxon>Ciliophora</taxon>
        <taxon>Intramacronucleata</taxon>
        <taxon>Oligohymenophorea</taxon>
        <taxon>Hymenostomatida</taxon>
        <taxon>Tetrahymenina</taxon>
        <taxon>Tetrahymenidae</taxon>
        <taxon>Tetrahymena</taxon>
    </lineage>
</organism>
<accession>I7LWC7</accession>
<keyword evidence="3" id="KW-1185">Reference proteome</keyword>
<dbReference type="AlphaFoldDB" id="I7LWC7"/>
<feature type="compositionally biased region" description="Low complexity" evidence="1">
    <location>
        <begin position="195"/>
        <end position="207"/>
    </location>
</feature>
<gene>
    <name evidence="2" type="ORF">TTHERM_00149960</name>
</gene>
<feature type="compositionally biased region" description="Polar residues" evidence="1">
    <location>
        <begin position="30"/>
        <end position="42"/>
    </location>
</feature>
<feature type="compositionally biased region" description="Polar residues" evidence="1">
    <location>
        <begin position="1"/>
        <end position="17"/>
    </location>
</feature>
<feature type="compositionally biased region" description="Basic and acidic residues" evidence="1">
    <location>
        <begin position="18"/>
        <end position="29"/>
    </location>
</feature>
<feature type="compositionally biased region" description="Acidic residues" evidence="1">
    <location>
        <begin position="748"/>
        <end position="758"/>
    </location>
</feature>
<evidence type="ECO:0000256" key="1">
    <source>
        <dbReference type="SAM" id="MobiDB-lite"/>
    </source>
</evidence>
<dbReference type="RefSeq" id="XP_001021631.2">
    <property type="nucleotide sequence ID" value="XM_001021631.2"/>
</dbReference>
<feature type="compositionally biased region" description="Polar residues" evidence="1">
    <location>
        <begin position="338"/>
        <end position="373"/>
    </location>
</feature>
<feature type="region of interest" description="Disordered" evidence="1">
    <location>
        <begin position="735"/>
        <end position="764"/>
    </location>
</feature>
<feature type="region of interest" description="Disordered" evidence="1">
    <location>
        <begin position="1"/>
        <end position="42"/>
    </location>
</feature>
<feature type="region of interest" description="Disordered" evidence="1">
    <location>
        <begin position="547"/>
        <end position="591"/>
    </location>
</feature>
<protein>
    <submittedName>
        <fullName evidence="2">Uncharacterized protein</fullName>
    </submittedName>
</protein>
<dbReference type="EMBL" id="GG662603">
    <property type="protein sequence ID" value="EAS01385.2"/>
    <property type="molecule type" value="Genomic_DNA"/>
</dbReference>
<feature type="region of interest" description="Disordered" evidence="1">
    <location>
        <begin position="326"/>
        <end position="402"/>
    </location>
</feature>
<feature type="region of interest" description="Disordered" evidence="1">
    <location>
        <begin position="102"/>
        <end position="175"/>
    </location>
</feature>
<feature type="region of interest" description="Disordered" evidence="1">
    <location>
        <begin position="438"/>
        <end position="485"/>
    </location>
</feature>
<dbReference type="Proteomes" id="UP000009168">
    <property type="component" value="Unassembled WGS sequence"/>
</dbReference>
<dbReference type="GeneID" id="7826053"/>
<feature type="compositionally biased region" description="Polar residues" evidence="1">
    <location>
        <begin position="547"/>
        <end position="559"/>
    </location>
</feature>
<feature type="compositionally biased region" description="Polar residues" evidence="1">
    <location>
        <begin position="109"/>
        <end position="146"/>
    </location>
</feature>
<feature type="compositionally biased region" description="Basic residues" evidence="1">
    <location>
        <begin position="560"/>
        <end position="571"/>
    </location>
</feature>
<feature type="region of interest" description="Disordered" evidence="1">
    <location>
        <begin position="76"/>
        <end position="95"/>
    </location>
</feature>
<name>I7LWC7_TETTS</name>
<feature type="region of interest" description="Disordered" evidence="1">
    <location>
        <begin position="191"/>
        <end position="211"/>
    </location>
</feature>
<evidence type="ECO:0000313" key="3">
    <source>
        <dbReference type="Proteomes" id="UP000009168"/>
    </source>
</evidence>
<feature type="compositionally biased region" description="Basic and acidic residues" evidence="1">
    <location>
        <begin position="393"/>
        <end position="402"/>
    </location>
</feature>
<feature type="compositionally biased region" description="Low complexity" evidence="1">
    <location>
        <begin position="226"/>
        <end position="245"/>
    </location>
</feature>
<feature type="region of interest" description="Disordered" evidence="1">
    <location>
        <begin position="226"/>
        <end position="293"/>
    </location>
</feature>
<feature type="compositionally biased region" description="Polar residues" evidence="1">
    <location>
        <begin position="246"/>
        <end position="293"/>
    </location>
</feature>
<dbReference type="KEGG" id="tet:TTHERM_00149960"/>
<evidence type="ECO:0000313" key="2">
    <source>
        <dbReference type="EMBL" id="EAS01385.2"/>
    </source>
</evidence>
<feature type="compositionally biased region" description="Basic and acidic residues" evidence="1">
    <location>
        <begin position="165"/>
        <end position="175"/>
    </location>
</feature>
<sequence length="764" mass="88023">MNLQQVYNLKPQTAQNSHRIDKGQQDEQQRYSTPIQKKTSQTSTVYAANVQQQANPQFQSSSNNFYQFGKSIGSQQNSYISKSKQNQSNQNETKLPQFQTPQPLKELSKSQQQPHSFAQTQYSSTQYSIHQQKSKQPSQVMQNYLGTSEKEKQGMQGNTQMKIKKGQEVSKRIDFSNESNLDNLLLQGKGEEIKSSSSSEFTSQQESPVYGEKYSNDQLKQNAKLNSQNQGQQLSLKQQRLSVQSNQRVDSYINQSKQQQGEITNNQYSRPKSPNEIYSSQKQKPLSTQPKKLAETSENFYKSTKSPYEKLSAQTLKNFYISKSKPQEKLTGSRKRIYSTNQSDVSYNQKPSTSFSKAPQQDIYQNIDISLSSLDPRKQKSQNQTPYEFEDNQNEKEEKKEDFHSSVIDYNFDFAQFQNMQRPPCRKKLNTFNVEGIGANKGPIKPRHDIQLGESTQNPLRPPSRHKLPPKNLGLGFSESEESGEDIPVKEMFQKTSVEKNDIIFSNDSSLLKPKKLSDQFNLDQFSLLKSQEEQISKTFNLNEDRQQIQSREVQLTRPKSSRTNRSKSHISKQGTETQTPEDPLFDDDYNNNDILKQKKYNINEYVNQLDVNAEEQLASNRSQLQEKAQHQQHQNPSIASKVLVGSDIVIKHNVARKKPNLEKIQLPFDTKLGVEFIGLFANYQEGEASQVQTPQTNLLKEQDADKLLRQQQQQAAQQKNFYSTPSPHLVQSQEYDFGRHKDIKPDEFDDFEEEEEEQKFNPH</sequence>
<feature type="compositionally biased region" description="Basic and acidic residues" evidence="1">
    <location>
        <begin position="737"/>
        <end position="747"/>
    </location>
</feature>
<reference evidence="3" key="1">
    <citation type="journal article" date="2006" name="PLoS Biol.">
        <title>Macronuclear genome sequence of the ciliate Tetrahymena thermophila, a model eukaryote.</title>
        <authorList>
            <person name="Eisen J.A."/>
            <person name="Coyne R.S."/>
            <person name="Wu M."/>
            <person name="Wu D."/>
            <person name="Thiagarajan M."/>
            <person name="Wortman J.R."/>
            <person name="Badger J.H."/>
            <person name="Ren Q."/>
            <person name="Amedeo P."/>
            <person name="Jones K.M."/>
            <person name="Tallon L.J."/>
            <person name="Delcher A.L."/>
            <person name="Salzberg S.L."/>
            <person name="Silva J.C."/>
            <person name="Haas B.J."/>
            <person name="Majoros W.H."/>
            <person name="Farzad M."/>
            <person name="Carlton J.M."/>
            <person name="Smith R.K. Jr."/>
            <person name="Garg J."/>
            <person name="Pearlman R.E."/>
            <person name="Karrer K.M."/>
            <person name="Sun L."/>
            <person name="Manning G."/>
            <person name="Elde N.C."/>
            <person name="Turkewitz A.P."/>
            <person name="Asai D.J."/>
            <person name="Wilkes D.E."/>
            <person name="Wang Y."/>
            <person name="Cai H."/>
            <person name="Collins K."/>
            <person name="Stewart B.A."/>
            <person name="Lee S.R."/>
            <person name="Wilamowska K."/>
            <person name="Weinberg Z."/>
            <person name="Ruzzo W.L."/>
            <person name="Wloga D."/>
            <person name="Gaertig J."/>
            <person name="Frankel J."/>
            <person name="Tsao C.-C."/>
            <person name="Gorovsky M.A."/>
            <person name="Keeling P.J."/>
            <person name="Waller R.F."/>
            <person name="Patron N.J."/>
            <person name="Cherry J.M."/>
            <person name="Stover N.A."/>
            <person name="Krieger C.J."/>
            <person name="del Toro C."/>
            <person name="Ryder H.F."/>
            <person name="Williamson S.C."/>
            <person name="Barbeau R.A."/>
            <person name="Hamilton E.P."/>
            <person name="Orias E."/>
        </authorList>
    </citation>
    <scope>NUCLEOTIDE SEQUENCE [LARGE SCALE GENOMIC DNA]</scope>
    <source>
        <strain evidence="3">SB210</strain>
    </source>
</reference>
<dbReference type="InParanoid" id="I7LWC7"/>